<sequence length="268" mass="30287">MFLSGLSAQINLNVAEFRLFPDEIQMLELQPDMVQWSVAGRFLLMDKMAQQLIGLGLTGDLQMVGGFGRQNYTFVEPIWMGVTPEGILVVDRLDNRIISLDYRLNFIRTTVLEPRIFPELAAVDPWGQLYLYSNQYHSIFSVERGTLDPKPHIDLNIFSDINSCIREISINQDGSLGILTCDDNVHLFSRLGQYNKSISAHISDAYFLVPIRNDWFVFNQDGVGVSILNDIKLVIPGVSVPVMDIKGLNRSIAVLSKDHILILNVQFK</sequence>
<proteinExistence type="predicted"/>
<dbReference type="AlphaFoldDB" id="A0A381XSH6"/>
<dbReference type="SUPFAM" id="SSF75011">
    <property type="entry name" value="3-carboxy-cis,cis-mucoante lactonizing enzyme"/>
    <property type="match status" value="1"/>
</dbReference>
<organism evidence="1">
    <name type="scientific">marine metagenome</name>
    <dbReference type="NCBI Taxonomy" id="408172"/>
    <lineage>
        <taxon>unclassified sequences</taxon>
        <taxon>metagenomes</taxon>
        <taxon>ecological metagenomes</taxon>
    </lineage>
</organism>
<accession>A0A381XSH6</accession>
<protein>
    <recommendedName>
        <fullName evidence="2">SMP-30/Gluconolactonase/LRE-like region domain-containing protein</fullName>
    </recommendedName>
</protein>
<reference evidence="1" key="1">
    <citation type="submission" date="2018-05" db="EMBL/GenBank/DDBJ databases">
        <authorList>
            <person name="Lanie J.A."/>
            <person name="Ng W.-L."/>
            <person name="Kazmierczak K.M."/>
            <person name="Andrzejewski T.M."/>
            <person name="Davidsen T.M."/>
            <person name="Wayne K.J."/>
            <person name="Tettelin H."/>
            <person name="Glass J.I."/>
            <person name="Rusch D."/>
            <person name="Podicherti R."/>
            <person name="Tsui H.-C.T."/>
            <person name="Winkler M.E."/>
        </authorList>
    </citation>
    <scope>NUCLEOTIDE SEQUENCE</scope>
</reference>
<dbReference type="EMBL" id="UINC01016140">
    <property type="protein sequence ID" value="SVA67432.1"/>
    <property type="molecule type" value="Genomic_DNA"/>
</dbReference>
<gene>
    <name evidence="1" type="ORF">METZ01_LOCUS120286</name>
</gene>
<evidence type="ECO:0000313" key="1">
    <source>
        <dbReference type="EMBL" id="SVA67432.1"/>
    </source>
</evidence>
<evidence type="ECO:0008006" key="2">
    <source>
        <dbReference type="Google" id="ProtNLM"/>
    </source>
</evidence>
<name>A0A381XSH6_9ZZZZ</name>